<dbReference type="SUPFAM" id="SSF46689">
    <property type="entry name" value="Homeodomain-like"/>
    <property type="match status" value="2"/>
</dbReference>
<feature type="compositionally biased region" description="Polar residues" evidence="2">
    <location>
        <begin position="192"/>
        <end position="204"/>
    </location>
</feature>
<dbReference type="Proteomes" id="UP001386955">
    <property type="component" value="Unassembled WGS sequence"/>
</dbReference>
<feature type="compositionally biased region" description="Basic and acidic residues" evidence="2">
    <location>
        <begin position="1"/>
        <end position="22"/>
    </location>
</feature>
<dbReference type="InterPro" id="IPR009057">
    <property type="entry name" value="Homeodomain-like_sf"/>
</dbReference>
<feature type="region of interest" description="Disordered" evidence="2">
    <location>
        <begin position="242"/>
        <end position="382"/>
    </location>
</feature>
<gene>
    <name evidence="4" type="ORF">VNO78_33262</name>
</gene>
<feature type="compositionally biased region" description="Polar residues" evidence="2">
    <location>
        <begin position="263"/>
        <end position="275"/>
    </location>
</feature>
<sequence>MAPKPISRDKKSFFNDKKRERYGSPTKQDSSHDCDFSKFQHQRSTKFRQRLGSEPLAASGVRHKFLEEPRSGSVSRSYGMTSWNQNHFFNDKKHEMYKHPSGQYSSFHCNFPELRHQRSTLFQRAGSEALALGVGGARHRFLEEPRHNSVLRSYEMPLCDRNDIFNKKKHEKYGSLPRHQDSSFHSSFLQGSNMFQQHGGSKTLDNGGGRHRFPEEPIPISRSHSLTSWDRNEFLEKKKHERYLSASKQQDPSSHYSSRKFKQQGSTLLHNVGSGTRSGGASKHHFPEEHGHGSSSRSRSRSVTLREDRRRPSIPRPSSVSFRSPRDPRRRFWGNASTTSSRLPSKRPIHQASDTHYHARSASTSNKSSRKEQSHEDPLAWKSFRKGNHYGKFYKRFTEKDGESRSVEKKVNEGSEETRKRPRLNWGEGLAKFEKKKTAEVGASDVVAAAHTPTSAACNSLSGASDTLCVNTAIVAVDNDVGNLGASFDPVSQNHQQIFSLNSQRIDANTLSSLSSSVTELLESVKARSVDSSLAKSNAINKLQLWKNVIAKVVEATETEIDSLENELKLLQSESGDGLPCLEAAGSLMVCHSAKSSDEDVGGFNKVTCPETLQIVPYSEVNVEKMLLSTNLAGMHDNSKEDDVNIIPGTVSPCDATKNGTCLQDMNGIQLTAEKSLVPYTNEKIAGESSPMEIKDGIDAHSIITSFYSSTDNTFHNTIIASNREAAERASAEFDELSPKECGMICNVGDKRSSESHNNALLMNRLEEKRRYEKFKEKVLSYKYKAFNHLWKTDLCLQSLKKSPTTSHRNLGSNLQTMSKGCQKNRSSIHNRFNFPDGNQLSLVPTFDIMNYTSNLLSEPKNEDNRSMLKMPALILDPKEKKISMFASTNGRVEDPVAEEKERAMINPWTSEEKKIFTDKFAAFGKDFHKIASFLDHKTTAECVNFYYKIYKPDCLEKGKKKKGGKSKKLGATKRNMKTSSKKRNLKVNVDSHKSLSKAPVLAIGSESYRTTRSGRILLWNDPRVSDATEALITLSSKAVSSFTKTSVDPVEAVRDKTLVELRPQCEQSMAIQDINGITATSVDPVEAVRDKTLVELRPQCEQSMAIQDINGITTTSVDPVEAVRDKTLEEMRPQCEQSMAIQDINGITATSVDPVEAVRDNTPLELRHQNEQSETIHDVDGTASDKSCRQRDSADLTNKDKEAFLQAVSSFGEDFALISEHVGSRSENQCKMFSQKRQKSPTHHRSEENVTAENGVCGGRSDNKDHACVVEIDTGKDSCTTKTNFNNIAEPPSIQARNLSLLDLNEPQLVVNNESKLDSDDVGDVLFSSDKSSPVMDKDPRTVTTPDISCSSSATKLPPLSQKMEETRDHLKALLSESENSATYSVVFKLFGKLITFPSSTQKADFSAKGNESNGTHQSG</sequence>
<evidence type="ECO:0000259" key="3">
    <source>
        <dbReference type="PROSITE" id="PS51293"/>
    </source>
</evidence>
<dbReference type="PANTHER" id="PTHR47340">
    <property type="entry name" value="DUPLICATED HOMEODOMAIN-LIKE SUPERFAMILY PROTEIN"/>
    <property type="match status" value="1"/>
</dbReference>
<evidence type="ECO:0000256" key="2">
    <source>
        <dbReference type="SAM" id="MobiDB-lite"/>
    </source>
</evidence>
<keyword evidence="5" id="KW-1185">Reference proteome</keyword>
<evidence type="ECO:0000313" key="5">
    <source>
        <dbReference type="Proteomes" id="UP001386955"/>
    </source>
</evidence>
<feature type="compositionally biased region" description="Polar residues" evidence="2">
    <location>
        <begin position="1343"/>
        <end position="1356"/>
    </location>
</feature>
<dbReference type="SMART" id="SM00717">
    <property type="entry name" value="SANT"/>
    <property type="match status" value="2"/>
</dbReference>
<accession>A0AAN9NWM0</accession>
<dbReference type="Pfam" id="PF00249">
    <property type="entry name" value="Myb_DNA-binding"/>
    <property type="match status" value="2"/>
</dbReference>
<dbReference type="PANTHER" id="PTHR47340:SF1">
    <property type="entry name" value="DUPLICATED HOMEODOMAIN-LIKE SUPERFAMILY PROTEIN"/>
    <property type="match status" value="1"/>
</dbReference>
<feature type="region of interest" description="Disordered" evidence="2">
    <location>
        <begin position="1237"/>
        <end position="1257"/>
    </location>
</feature>
<feature type="region of interest" description="Disordered" evidence="2">
    <location>
        <begin position="192"/>
        <end position="224"/>
    </location>
</feature>
<dbReference type="InterPro" id="IPR001005">
    <property type="entry name" value="SANT/Myb"/>
</dbReference>
<evidence type="ECO:0000313" key="4">
    <source>
        <dbReference type="EMBL" id="KAK7380745.1"/>
    </source>
</evidence>
<feature type="coiled-coil region" evidence="1">
    <location>
        <begin position="547"/>
        <end position="574"/>
    </location>
</feature>
<feature type="region of interest" description="Disordered" evidence="2">
    <location>
        <begin position="959"/>
        <end position="984"/>
    </location>
</feature>
<protein>
    <recommendedName>
        <fullName evidence="3">SANT domain-containing protein</fullName>
    </recommendedName>
</protein>
<reference evidence="4 5" key="1">
    <citation type="submission" date="2024-01" db="EMBL/GenBank/DDBJ databases">
        <title>The genomes of 5 underutilized Papilionoideae crops provide insights into root nodulation and disease resistanc.</title>
        <authorList>
            <person name="Jiang F."/>
        </authorList>
    </citation>
    <scope>NUCLEOTIDE SEQUENCE [LARGE SCALE GENOMIC DNA]</scope>
    <source>
        <strain evidence="4">DUOXIRENSHENG_FW03</strain>
        <tissue evidence="4">Leaves</tissue>
    </source>
</reference>
<proteinExistence type="predicted"/>
<feature type="region of interest" description="Disordered" evidence="2">
    <location>
        <begin position="1329"/>
        <end position="1357"/>
    </location>
</feature>
<comment type="caution">
    <text evidence="4">The sequence shown here is derived from an EMBL/GenBank/DDBJ whole genome shotgun (WGS) entry which is preliminary data.</text>
</comment>
<dbReference type="PROSITE" id="PS51293">
    <property type="entry name" value="SANT"/>
    <property type="match status" value="1"/>
</dbReference>
<dbReference type="Gene3D" id="1.10.10.60">
    <property type="entry name" value="Homeodomain-like"/>
    <property type="match status" value="1"/>
</dbReference>
<feature type="compositionally biased region" description="Basic and acidic residues" evidence="2">
    <location>
        <begin position="369"/>
        <end position="379"/>
    </location>
</feature>
<name>A0AAN9NWM0_PSOTE</name>
<dbReference type="EMBL" id="JAYMYS010000009">
    <property type="protein sequence ID" value="KAK7380745.1"/>
    <property type="molecule type" value="Genomic_DNA"/>
</dbReference>
<evidence type="ECO:0000256" key="1">
    <source>
        <dbReference type="SAM" id="Coils"/>
    </source>
</evidence>
<dbReference type="CDD" id="cd00167">
    <property type="entry name" value="SANT"/>
    <property type="match status" value="1"/>
</dbReference>
<feature type="compositionally biased region" description="Polar residues" evidence="2">
    <location>
        <begin position="246"/>
        <end position="256"/>
    </location>
</feature>
<feature type="domain" description="SANT" evidence="3">
    <location>
        <begin position="904"/>
        <end position="955"/>
    </location>
</feature>
<feature type="region of interest" description="Disordered" evidence="2">
    <location>
        <begin position="1167"/>
        <end position="1195"/>
    </location>
</feature>
<dbReference type="Gene3D" id="1.20.58.1880">
    <property type="match status" value="1"/>
</dbReference>
<feature type="compositionally biased region" description="Basic and acidic residues" evidence="2">
    <location>
        <begin position="401"/>
        <end position="419"/>
    </location>
</feature>
<dbReference type="InterPro" id="IPR017884">
    <property type="entry name" value="SANT_dom"/>
</dbReference>
<feature type="region of interest" description="Disordered" evidence="2">
    <location>
        <begin position="401"/>
        <end position="422"/>
    </location>
</feature>
<keyword evidence="1" id="KW-0175">Coiled coil</keyword>
<organism evidence="4 5">
    <name type="scientific">Psophocarpus tetragonolobus</name>
    <name type="common">Winged bean</name>
    <name type="synonym">Dolichos tetragonolobus</name>
    <dbReference type="NCBI Taxonomy" id="3891"/>
    <lineage>
        <taxon>Eukaryota</taxon>
        <taxon>Viridiplantae</taxon>
        <taxon>Streptophyta</taxon>
        <taxon>Embryophyta</taxon>
        <taxon>Tracheophyta</taxon>
        <taxon>Spermatophyta</taxon>
        <taxon>Magnoliopsida</taxon>
        <taxon>eudicotyledons</taxon>
        <taxon>Gunneridae</taxon>
        <taxon>Pentapetalae</taxon>
        <taxon>rosids</taxon>
        <taxon>fabids</taxon>
        <taxon>Fabales</taxon>
        <taxon>Fabaceae</taxon>
        <taxon>Papilionoideae</taxon>
        <taxon>50 kb inversion clade</taxon>
        <taxon>NPAAA clade</taxon>
        <taxon>indigoferoid/millettioid clade</taxon>
        <taxon>Phaseoleae</taxon>
        <taxon>Psophocarpus</taxon>
    </lineage>
</organism>
<feature type="compositionally biased region" description="Basic and acidic residues" evidence="2">
    <location>
        <begin position="1167"/>
        <end position="1181"/>
    </location>
</feature>
<feature type="region of interest" description="Disordered" evidence="2">
    <location>
        <begin position="1"/>
        <end position="35"/>
    </location>
</feature>